<dbReference type="SUPFAM" id="SSF47954">
    <property type="entry name" value="Cyclin-like"/>
    <property type="match status" value="1"/>
</dbReference>
<comment type="subcellular location">
    <subcellularLocation>
        <location evidence="2">Cytoplasm</location>
    </subcellularLocation>
    <subcellularLocation>
        <location evidence="1">Nucleus</location>
    </subcellularLocation>
</comment>
<keyword evidence="4" id="KW-0963">Cytoplasm</keyword>
<reference evidence="14" key="2">
    <citation type="journal article" date="2017" name="Sci. Adv.">
        <title>A tail of two voltages: Proteomic comparison of the three electric organs of the electric eel.</title>
        <authorList>
            <person name="Traeger L.L."/>
            <person name="Sabat G."/>
            <person name="Barrett-Wilt G.A."/>
            <person name="Wells G.B."/>
            <person name="Sussman M.R."/>
        </authorList>
    </citation>
    <scope>NUCLEOTIDE SEQUENCE [LARGE SCALE GENOMIC DNA]</scope>
</reference>
<evidence type="ECO:0000259" key="12">
    <source>
        <dbReference type="SMART" id="SM00385"/>
    </source>
</evidence>
<protein>
    <recommendedName>
        <fullName evidence="12">Cyclin-like domain-containing protein</fullName>
    </recommendedName>
</protein>
<dbReference type="SMART" id="SM00385">
    <property type="entry name" value="CYCLIN"/>
    <property type="match status" value="1"/>
</dbReference>
<dbReference type="GO" id="GO:0005634">
    <property type="term" value="C:nucleus"/>
    <property type="evidence" value="ECO:0007669"/>
    <property type="project" value="UniProtKB-SubCell"/>
</dbReference>
<dbReference type="InterPro" id="IPR013763">
    <property type="entry name" value="Cyclin-like_dom"/>
</dbReference>
<evidence type="ECO:0000256" key="9">
    <source>
        <dbReference type="ARBA" id="ARBA00023242"/>
    </source>
</evidence>
<keyword evidence="5" id="KW-0597">Phosphoprotein</keyword>
<dbReference type="PROSITE" id="PS00292">
    <property type="entry name" value="CYCLINS"/>
    <property type="match status" value="1"/>
</dbReference>
<reference evidence="14" key="1">
    <citation type="journal article" date="2014" name="Science">
        <title>Nonhuman genetics. Genomic basis for the convergent evolution of electric organs.</title>
        <authorList>
            <person name="Gallant J.R."/>
            <person name="Traeger L.L."/>
            <person name="Volkening J.D."/>
            <person name="Moffett H."/>
            <person name="Chen P.H."/>
            <person name="Novina C.D."/>
            <person name="Phillips G.N.Jr."/>
            <person name="Anand R."/>
            <person name="Wells G.B."/>
            <person name="Pinch M."/>
            <person name="Guth R."/>
            <person name="Unguez G.A."/>
            <person name="Albert J.S."/>
            <person name="Zakon H.H."/>
            <person name="Samanta M.P."/>
            <person name="Sussman M.R."/>
        </authorList>
    </citation>
    <scope>NUCLEOTIDE SEQUENCE [LARGE SCALE GENOMIC DNA]</scope>
</reference>
<name>A0A4W4EZP1_ELEEL</name>
<sequence length="184" mass="21247">MELICHEHKEFLASSDPVLARDGRVLQNLVHLQRANVSGSYFRNVQTDLHPYMRRLLTIWMLQVCEEQKCEEEVFPLAIQYLDRYMARFPVHRTNLQLLGTTCMFLASKLRETVPLTAAKLCIYTENAVSVSQLLEWEMMVVSRLDWNLGSVLPSDFVEPLLQSFPVSPQSLHCLLFSSCSQRV</sequence>
<dbReference type="GO" id="GO:0051301">
    <property type="term" value="P:cell division"/>
    <property type="evidence" value="ECO:0007669"/>
    <property type="project" value="UniProtKB-KW"/>
</dbReference>
<dbReference type="Ensembl" id="ENSEEET00000017894.2">
    <property type="protein sequence ID" value="ENSEEEP00000017696.2"/>
    <property type="gene ID" value="ENSEEEG00000008738.2"/>
</dbReference>
<evidence type="ECO:0000313" key="13">
    <source>
        <dbReference type="Ensembl" id="ENSEEEP00000017696.2"/>
    </source>
</evidence>
<reference evidence="13" key="5">
    <citation type="submission" date="2025-09" db="UniProtKB">
        <authorList>
            <consortium name="Ensembl"/>
        </authorList>
    </citation>
    <scope>IDENTIFICATION</scope>
</reference>
<keyword evidence="6" id="KW-0132">Cell division</keyword>
<dbReference type="PANTHER" id="PTHR10177">
    <property type="entry name" value="CYCLINS"/>
    <property type="match status" value="1"/>
</dbReference>
<dbReference type="Gene3D" id="1.10.472.10">
    <property type="entry name" value="Cyclin-like"/>
    <property type="match status" value="2"/>
</dbReference>
<evidence type="ECO:0000256" key="3">
    <source>
        <dbReference type="ARBA" id="ARBA00009065"/>
    </source>
</evidence>
<evidence type="ECO:0000256" key="10">
    <source>
        <dbReference type="ARBA" id="ARBA00023306"/>
    </source>
</evidence>
<reference evidence="13" key="4">
    <citation type="submission" date="2025-08" db="UniProtKB">
        <authorList>
            <consortium name="Ensembl"/>
        </authorList>
    </citation>
    <scope>IDENTIFICATION</scope>
</reference>
<evidence type="ECO:0000256" key="4">
    <source>
        <dbReference type="ARBA" id="ARBA00022490"/>
    </source>
</evidence>
<evidence type="ECO:0000256" key="2">
    <source>
        <dbReference type="ARBA" id="ARBA00004496"/>
    </source>
</evidence>
<keyword evidence="7" id="KW-0832">Ubl conjugation</keyword>
<feature type="domain" description="Cyclin-like" evidence="12">
    <location>
        <begin position="59"/>
        <end position="143"/>
    </location>
</feature>
<dbReference type="FunFam" id="1.10.472.10:FF:000120">
    <property type="entry name" value="G1/S-specific cyclin-D1"/>
    <property type="match status" value="1"/>
</dbReference>
<dbReference type="InterPro" id="IPR006671">
    <property type="entry name" value="Cyclin_N"/>
</dbReference>
<reference evidence="13" key="3">
    <citation type="submission" date="2020-05" db="EMBL/GenBank/DDBJ databases">
        <title>Electrophorus electricus (electric eel) genome, fEleEle1, primary haplotype.</title>
        <authorList>
            <person name="Myers G."/>
            <person name="Meyer A."/>
            <person name="Fedrigo O."/>
            <person name="Formenti G."/>
            <person name="Rhie A."/>
            <person name="Tracey A."/>
            <person name="Sims Y."/>
            <person name="Jarvis E.D."/>
        </authorList>
    </citation>
    <scope>NUCLEOTIDE SEQUENCE [LARGE SCALE GENOMIC DNA]</scope>
</reference>
<keyword evidence="9" id="KW-0539">Nucleus</keyword>
<evidence type="ECO:0000256" key="6">
    <source>
        <dbReference type="ARBA" id="ARBA00022618"/>
    </source>
</evidence>
<dbReference type="AlphaFoldDB" id="A0A4W4EZP1"/>
<keyword evidence="8 11" id="KW-0195">Cyclin</keyword>
<keyword evidence="10" id="KW-0131">Cell cycle</keyword>
<dbReference type="GO" id="GO:0005737">
    <property type="term" value="C:cytoplasm"/>
    <property type="evidence" value="ECO:0007669"/>
    <property type="project" value="UniProtKB-SubCell"/>
</dbReference>
<evidence type="ECO:0000256" key="1">
    <source>
        <dbReference type="ARBA" id="ARBA00004123"/>
    </source>
</evidence>
<evidence type="ECO:0000313" key="14">
    <source>
        <dbReference type="Proteomes" id="UP000314983"/>
    </source>
</evidence>
<dbReference type="InterPro" id="IPR036915">
    <property type="entry name" value="Cyclin-like_sf"/>
</dbReference>
<evidence type="ECO:0000256" key="8">
    <source>
        <dbReference type="ARBA" id="ARBA00023127"/>
    </source>
</evidence>
<gene>
    <name evidence="13" type="primary">CCND3</name>
</gene>
<comment type="similarity">
    <text evidence="3">Belongs to the cyclin family. Cyclin D subfamily.</text>
</comment>
<dbReference type="InterPro" id="IPR048258">
    <property type="entry name" value="Cyclins_cyclin-box"/>
</dbReference>
<dbReference type="GeneTree" id="ENSGT00940000155180"/>
<evidence type="ECO:0000256" key="11">
    <source>
        <dbReference type="RuleBase" id="RU000383"/>
    </source>
</evidence>
<proteinExistence type="inferred from homology"/>
<keyword evidence="14" id="KW-1185">Reference proteome</keyword>
<dbReference type="Proteomes" id="UP000314983">
    <property type="component" value="Chromosome 21"/>
</dbReference>
<dbReference type="InterPro" id="IPR039361">
    <property type="entry name" value="Cyclin"/>
</dbReference>
<accession>A0A4W4EZP1</accession>
<organism evidence="13 14">
    <name type="scientific">Electrophorus electricus</name>
    <name type="common">Electric eel</name>
    <name type="synonym">Gymnotus electricus</name>
    <dbReference type="NCBI Taxonomy" id="8005"/>
    <lineage>
        <taxon>Eukaryota</taxon>
        <taxon>Metazoa</taxon>
        <taxon>Chordata</taxon>
        <taxon>Craniata</taxon>
        <taxon>Vertebrata</taxon>
        <taxon>Euteleostomi</taxon>
        <taxon>Actinopterygii</taxon>
        <taxon>Neopterygii</taxon>
        <taxon>Teleostei</taxon>
        <taxon>Ostariophysi</taxon>
        <taxon>Gymnotiformes</taxon>
        <taxon>Gymnotoidei</taxon>
        <taxon>Gymnotidae</taxon>
        <taxon>Electrophorus</taxon>
    </lineage>
</organism>
<evidence type="ECO:0000256" key="7">
    <source>
        <dbReference type="ARBA" id="ARBA00022843"/>
    </source>
</evidence>
<dbReference type="Pfam" id="PF00134">
    <property type="entry name" value="Cyclin_N"/>
    <property type="match status" value="1"/>
</dbReference>
<evidence type="ECO:0000256" key="5">
    <source>
        <dbReference type="ARBA" id="ARBA00022553"/>
    </source>
</evidence>